<evidence type="ECO:0000256" key="1">
    <source>
        <dbReference type="ARBA" id="ARBA00022737"/>
    </source>
</evidence>
<dbReference type="SUPFAM" id="SSF48452">
    <property type="entry name" value="TPR-like"/>
    <property type="match status" value="3"/>
</dbReference>
<dbReference type="PROSITE" id="PS50005">
    <property type="entry name" value="TPR"/>
    <property type="match status" value="2"/>
</dbReference>
<evidence type="ECO:0000256" key="2">
    <source>
        <dbReference type="ARBA" id="ARBA00022803"/>
    </source>
</evidence>
<dbReference type="OrthoDB" id="500150at2"/>
<dbReference type="Pfam" id="PF13424">
    <property type="entry name" value="TPR_12"/>
    <property type="match status" value="2"/>
</dbReference>
<dbReference type="PANTHER" id="PTHR45641:SF19">
    <property type="entry name" value="NEPHROCYSTIN-3"/>
    <property type="match status" value="1"/>
</dbReference>
<accession>A0A1Z4M047</accession>
<feature type="repeat" description="TPR" evidence="3">
    <location>
        <begin position="806"/>
        <end position="839"/>
    </location>
</feature>
<dbReference type="InterPro" id="IPR019734">
    <property type="entry name" value="TPR_rpt"/>
</dbReference>
<evidence type="ECO:0000256" key="3">
    <source>
        <dbReference type="PROSITE-ProRule" id="PRU00339"/>
    </source>
</evidence>
<sequence length="945" mass="109178">MLQRKYEDKFVRNKYAEELLIRITKSESNFTDAVTIHGQAGSGKSSLSKSLYNKVAQHYSKSTVIKVEEILKDYVISNPKISTLLKLREDFLKNQSCLNCFDIAYLLYGGLVNSAESINISPEVVSESQCLQIIEVVKQGLYQFPLLLEANLSIANYQSQQQPDAALFGSKIFASLNWFFIQQTEEMRQWWKLTGSNNLQELKDCANLKDFLNLLPLFLARDLQLYLQQFPQKAVAVIDNYESFADAEGQCEWLKDLIKINPSILWIIFAEKPLHLTSNSENFLIQNLTDAESKEILQKFDIENLEISQAIVQASEGFPLYLKLGIETYLSLTKQKTLEVKDFAVNIQEILPKLKVAWDWNERRIWQILSNCQSWDKVLFVKLMSHLKIFSCDWICDCWDKLFNEVVKSSFVELHAEEFCLHPIVGEYLYKNQPTELQQSVNSWLSKYYQDKYQQSELNLGALVKFIEHSLKSPQYQKVTDWFFEQIKLLSETGKHQFVIYILQIFLQSQQNAFAWSLLGKSLFALENYQQAVIALQKAEKLWEAEKNLENLLLSTVHLQLAACYLIFKRTSDASLTAKKALSIRSTKFNYNSVEIADVLKLQTEIAVIEGKYSEALKLSQKVLQIFESHHNISNLQLTQIKFIIAWLNALNKNLHTAEKLFKETLNHLDTQNHSLTIYCHGMLADIYQNMGYFNYQQAYEKYELALESAEINLGLTHPQTLKFIAAIISFSRIRGEYDTVDILTQRRHANMEISNFEETPAVAQRLNRIGCLLYQQGKYAFSEHLLQQALQINCRVLSEQHPQTAESFHNLGLIHKSQRRYHTAEVYFKQAFQIRSQLLGEEHPITASSINSLAALYCCMGKYQQAEPLLQQALEICQQNFGEMHPHTATTLNNLAQMYFCQGLNIKAQPMFQRALDTCQQVLGEEHPYTKTVESNLRRLLESN</sequence>
<evidence type="ECO:0000313" key="5">
    <source>
        <dbReference type="Proteomes" id="UP000218418"/>
    </source>
</evidence>
<dbReference type="SMART" id="SM00028">
    <property type="entry name" value="TPR"/>
    <property type="match status" value="8"/>
</dbReference>
<gene>
    <name evidence="4" type="ORF">NIES267_62590</name>
</gene>
<reference evidence="4 5" key="1">
    <citation type="submission" date="2017-06" db="EMBL/GenBank/DDBJ databases">
        <title>Genome sequencing of cyanobaciteial culture collection at National Institute for Environmental Studies (NIES).</title>
        <authorList>
            <person name="Hirose Y."/>
            <person name="Shimura Y."/>
            <person name="Fujisawa T."/>
            <person name="Nakamura Y."/>
            <person name="Kawachi M."/>
        </authorList>
    </citation>
    <scope>NUCLEOTIDE SEQUENCE [LARGE SCALE GENOMIC DNA]</scope>
    <source>
        <strain evidence="4 5">NIES-267</strain>
    </source>
</reference>
<feature type="repeat" description="TPR" evidence="3">
    <location>
        <begin position="848"/>
        <end position="881"/>
    </location>
</feature>
<dbReference type="SUPFAM" id="SSF52540">
    <property type="entry name" value="P-loop containing nucleoside triphosphate hydrolases"/>
    <property type="match status" value="1"/>
</dbReference>
<keyword evidence="1" id="KW-0677">Repeat</keyword>
<dbReference type="InterPro" id="IPR011990">
    <property type="entry name" value="TPR-like_helical_dom_sf"/>
</dbReference>
<dbReference type="Proteomes" id="UP000218418">
    <property type="component" value="Chromosome"/>
</dbReference>
<dbReference type="Gene3D" id="1.25.40.10">
    <property type="entry name" value="Tetratricopeptide repeat domain"/>
    <property type="match status" value="3"/>
</dbReference>
<keyword evidence="2 3" id="KW-0802">TPR repeat</keyword>
<name>A0A1Z4M047_9CYAN</name>
<organism evidence="4 5">
    <name type="scientific">Calothrix parasitica NIES-267</name>
    <dbReference type="NCBI Taxonomy" id="1973488"/>
    <lineage>
        <taxon>Bacteria</taxon>
        <taxon>Bacillati</taxon>
        <taxon>Cyanobacteriota</taxon>
        <taxon>Cyanophyceae</taxon>
        <taxon>Nostocales</taxon>
        <taxon>Calotrichaceae</taxon>
        <taxon>Calothrix</taxon>
    </lineage>
</organism>
<evidence type="ECO:0000313" key="4">
    <source>
        <dbReference type="EMBL" id="BAY86748.1"/>
    </source>
</evidence>
<protein>
    <submittedName>
        <fullName evidence="4">TPR repeat-containing protein</fullName>
    </submittedName>
</protein>
<keyword evidence="5" id="KW-1185">Reference proteome</keyword>
<dbReference type="EMBL" id="AP018227">
    <property type="protein sequence ID" value="BAY86748.1"/>
    <property type="molecule type" value="Genomic_DNA"/>
</dbReference>
<proteinExistence type="predicted"/>
<dbReference type="Pfam" id="PF13374">
    <property type="entry name" value="TPR_10"/>
    <property type="match status" value="2"/>
</dbReference>
<dbReference type="PANTHER" id="PTHR45641">
    <property type="entry name" value="TETRATRICOPEPTIDE REPEAT PROTEIN (AFU_ORTHOLOGUE AFUA_6G03870)"/>
    <property type="match status" value="1"/>
</dbReference>
<dbReference type="InterPro" id="IPR027417">
    <property type="entry name" value="P-loop_NTPase"/>
</dbReference>
<dbReference type="AlphaFoldDB" id="A0A1Z4M047"/>